<comment type="caution">
    <text evidence="2">The sequence shown here is derived from an EMBL/GenBank/DDBJ whole genome shotgun (WGS) entry which is preliminary data.</text>
</comment>
<name>A0A7C5SYE7_9AQUI</name>
<proteinExistence type="predicted"/>
<protein>
    <submittedName>
        <fullName evidence="2">Uncharacterized protein</fullName>
    </submittedName>
</protein>
<evidence type="ECO:0000256" key="1">
    <source>
        <dbReference type="SAM" id="Phobius"/>
    </source>
</evidence>
<keyword evidence="1" id="KW-0472">Membrane</keyword>
<accession>A0A7C5SYE7</accession>
<reference evidence="2" key="1">
    <citation type="journal article" date="2020" name="mSystems">
        <title>Genome- and Community-Level Interaction Insights into Carbon Utilization and Element Cycling Functions of Hydrothermarchaeota in Hydrothermal Sediment.</title>
        <authorList>
            <person name="Zhou Z."/>
            <person name="Liu Y."/>
            <person name="Xu W."/>
            <person name="Pan J."/>
            <person name="Luo Z.H."/>
            <person name="Li M."/>
        </authorList>
    </citation>
    <scope>NUCLEOTIDE SEQUENCE [LARGE SCALE GENOMIC DNA]</scope>
    <source>
        <strain evidence="2">SpSt-114</strain>
    </source>
</reference>
<evidence type="ECO:0000313" key="2">
    <source>
        <dbReference type="EMBL" id="HHO74045.1"/>
    </source>
</evidence>
<dbReference type="AlphaFoldDB" id="A0A7C5SYE7"/>
<sequence length="150" mass="17449">MREMDFLGLWEKEIWKKRIAIGFAVLFFLMFLFTLLTSGEKKTDRDRVLEYIVCRLNYTSLDVDRAYLNCPYQYKGLGYDSATQAERNEIRANGLTSFFHPMAVEYDFAGRRWVVSGRRLVMDSSGQVQVKDVKAYVVKSSGGFLLERVE</sequence>
<keyword evidence="1" id="KW-0812">Transmembrane</keyword>
<feature type="transmembrane region" description="Helical" evidence="1">
    <location>
        <begin position="20"/>
        <end position="37"/>
    </location>
</feature>
<organism evidence="2">
    <name type="scientific">Thermocrinis ruber</name>
    <dbReference type="NCBI Taxonomy" id="75906"/>
    <lineage>
        <taxon>Bacteria</taxon>
        <taxon>Pseudomonadati</taxon>
        <taxon>Aquificota</taxon>
        <taxon>Aquificia</taxon>
        <taxon>Aquificales</taxon>
        <taxon>Aquificaceae</taxon>
        <taxon>Thermocrinis</taxon>
    </lineage>
</organism>
<dbReference type="EMBL" id="DSAC01000065">
    <property type="protein sequence ID" value="HHO74045.1"/>
    <property type="molecule type" value="Genomic_DNA"/>
</dbReference>
<gene>
    <name evidence="2" type="ORF">ENN04_05325</name>
</gene>
<keyword evidence="1" id="KW-1133">Transmembrane helix</keyword>